<gene>
    <name evidence="3" type="ORF">RM528_36140</name>
</gene>
<evidence type="ECO:0000313" key="4">
    <source>
        <dbReference type="Proteomes" id="UP001180503"/>
    </source>
</evidence>
<proteinExistence type="predicted"/>
<organism evidence="3 4">
    <name type="scientific">Streptomyces edwardsiae</name>
    <dbReference type="NCBI Taxonomy" id="3075527"/>
    <lineage>
        <taxon>Bacteria</taxon>
        <taxon>Bacillati</taxon>
        <taxon>Actinomycetota</taxon>
        <taxon>Actinomycetes</taxon>
        <taxon>Kitasatosporales</taxon>
        <taxon>Streptomycetaceae</taxon>
        <taxon>Streptomyces</taxon>
    </lineage>
</organism>
<evidence type="ECO:0000313" key="3">
    <source>
        <dbReference type="EMBL" id="MDT0407272.1"/>
    </source>
</evidence>
<evidence type="ECO:0000259" key="2">
    <source>
        <dbReference type="Pfam" id="PF08338"/>
    </source>
</evidence>
<name>A0ABU2QT76_9ACTN</name>
<reference evidence="4" key="1">
    <citation type="submission" date="2023-07" db="EMBL/GenBank/DDBJ databases">
        <title>30 novel species of actinomycetes from the DSMZ collection.</title>
        <authorList>
            <person name="Nouioui I."/>
        </authorList>
    </citation>
    <scope>NUCLEOTIDE SEQUENCE [LARGE SCALE GENOMIC DNA]</scope>
    <source>
        <strain evidence="4">DSM 41635</strain>
    </source>
</reference>
<dbReference type="RefSeq" id="WP_311711886.1">
    <property type="nucleotide sequence ID" value="NZ_JAVRFB010000523.1"/>
</dbReference>
<accession>A0ABU2QT76</accession>
<protein>
    <submittedName>
        <fullName evidence="3">DUF1731 domain-containing protein</fullName>
    </submittedName>
</protein>
<dbReference type="EMBL" id="JAVRFB010000523">
    <property type="protein sequence ID" value="MDT0407272.1"/>
    <property type="molecule type" value="Genomic_DNA"/>
</dbReference>
<dbReference type="Pfam" id="PF08338">
    <property type="entry name" value="DUF1731"/>
    <property type="match status" value="1"/>
</dbReference>
<sequence>MPALGPRVLLGDQGARELACASQRAVPAVLTAADHHVRPPRLDQARRHVLGRAITASELPAAPEGADPGSCTRIRAAAGRSATSSQAAAPGRPDRYR</sequence>
<feature type="region of interest" description="Disordered" evidence="1">
    <location>
        <begin position="77"/>
        <end position="97"/>
    </location>
</feature>
<evidence type="ECO:0000256" key="1">
    <source>
        <dbReference type="SAM" id="MobiDB-lite"/>
    </source>
</evidence>
<feature type="domain" description="DUF1731" evidence="2">
    <location>
        <begin position="1"/>
        <end position="48"/>
    </location>
</feature>
<dbReference type="Proteomes" id="UP001180503">
    <property type="component" value="Unassembled WGS sequence"/>
</dbReference>
<feature type="non-terminal residue" evidence="3">
    <location>
        <position position="97"/>
    </location>
</feature>
<dbReference type="InterPro" id="IPR013549">
    <property type="entry name" value="DUF1731"/>
</dbReference>
<comment type="caution">
    <text evidence="3">The sequence shown here is derived from an EMBL/GenBank/DDBJ whole genome shotgun (WGS) entry which is preliminary data.</text>
</comment>